<dbReference type="EMBL" id="CP001630">
    <property type="protein sequence ID" value="ACU40805.1"/>
    <property type="molecule type" value="Genomic_DNA"/>
</dbReference>
<dbReference type="eggNOG" id="COG0071">
    <property type="taxonomic scope" value="Bacteria"/>
</dbReference>
<gene>
    <name evidence="5" type="ordered locus">Amir_7013</name>
</gene>
<evidence type="ECO:0000256" key="3">
    <source>
        <dbReference type="SAM" id="MobiDB-lite"/>
    </source>
</evidence>
<feature type="compositionally biased region" description="Low complexity" evidence="3">
    <location>
        <begin position="105"/>
        <end position="116"/>
    </location>
</feature>
<dbReference type="Proteomes" id="UP000002213">
    <property type="component" value="Chromosome"/>
</dbReference>
<dbReference type="AlphaFoldDB" id="C6WSD5"/>
<evidence type="ECO:0000256" key="2">
    <source>
        <dbReference type="RuleBase" id="RU003616"/>
    </source>
</evidence>
<evidence type="ECO:0000313" key="5">
    <source>
        <dbReference type="EMBL" id="ACU40805.1"/>
    </source>
</evidence>
<dbReference type="PROSITE" id="PS01031">
    <property type="entry name" value="SHSP"/>
    <property type="match status" value="1"/>
</dbReference>
<dbReference type="PANTHER" id="PTHR11527">
    <property type="entry name" value="HEAT-SHOCK PROTEIN 20 FAMILY MEMBER"/>
    <property type="match status" value="1"/>
</dbReference>
<dbReference type="Gene3D" id="2.60.40.790">
    <property type="match status" value="1"/>
</dbReference>
<feature type="region of interest" description="Disordered" evidence="3">
    <location>
        <begin position="84"/>
        <end position="158"/>
    </location>
</feature>
<dbReference type="InterPro" id="IPR008978">
    <property type="entry name" value="HSP20-like_chaperone"/>
</dbReference>
<feature type="region of interest" description="Disordered" evidence="3">
    <location>
        <begin position="214"/>
        <end position="253"/>
    </location>
</feature>
<dbReference type="STRING" id="446462.Amir_7013"/>
<organism evidence="5 6">
    <name type="scientific">Actinosynnema mirum (strain ATCC 29888 / DSM 43827 / JCM 3225 / NBRC 14064 / NCIMB 13271 / NRRL B-12336 / IMRU 3971 / 101)</name>
    <dbReference type="NCBI Taxonomy" id="446462"/>
    <lineage>
        <taxon>Bacteria</taxon>
        <taxon>Bacillati</taxon>
        <taxon>Actinomycetota</taxon>
        <taxon>Actinomycetes</taxon>
        <taxon>Pseudonocardiales</taxon>
        <taxon>Pseudonocardiaceae</taxon>
        <taxon>Actinosynnema</taxon>
    </lineage>
</organism>
<protein>
    <recommendedName>
        <fullName evidence="4">SHSP domain-containing protein</fullName>
    </recommendedName>
</protein>
<dbReference type="HOGENOM" id="CLU_1096813_0_0_11"/>
<dbReference type="SUPFAM" id="SSF49764">
    <property type="entry name" value="HSP20-like chaperones"/>
    <property type="match status" value="1"/>
</dbReference>
<name>C6WSD5_ACTMD</name>
<proteinExistence type="inferred from homology"/>
<evidence type="ECO:0000313" key="6">
    <source>
        <dbReference type="Proteomes" id="UP000002213"/>
    </source>
</evidence>
<keyword evidence="6" id="KW-1185">Reference proteome</keyword>
<feature type="compositionally biased region" description="Basic and acidic residues" evidence="3">
    <location>
        <begin position="220"/>
        <end position="245"/>
    </location>
</feature>
<dbReference type="InterPro" id="IPR002068">
    <property type="entry name" value="A-crystallin/Hsp20_dom"/>
</dbReference>
<evidence type="ECO:0000259" key="4">
    <source>
        <dbReference type="PROSITE" id="PS01031"/>
    </source>
</evidence>
<comment type="similarity">
    <text evidence="1 2">Belongs to the small heat shock protein (HSP20) family.</text>
</comment>
<dbReference type="KEGG" id="ami:Amir_7013"/>
<evidence type="ECO:0000256" key="1">
    <source>
        <dbReference type="PROSITE-ProRule" id="PRU00285"/>
    </source>
</evidence>
<reference evidence="5 6" key="1">
    <citation type="journal article" date="2009" name="Stand. Genomic Sci.">
        <title>Complete genome sequence of Actinosynnema mirum type strain (101).</title>
        <authorList>
            <person name="Land M."/>
            <person name="Lapidus A."/>
            <person name="Mayilraj S."/>
            <person name="Chen F."/>
            <person name="Copeland A."/>
            <person name="Del Rio T.G."/>
            <person name="Nolan M."/>
            <person name="Lucas S."/>
            <person name="Tice H."/>
            <person name="Cheng J.F."/>
            <person name="Chertkov O."/>
            <person name="Bruce D."/>
            <person name="Goodwin L."/>
            <person name="Pitluck S."/>
            <person name="Rohde M."/>
            <person name="Goker M."/>
            <person name="Pati A."/>
            <person name="Ivanova N."/>
            <person name="Mavromatis K."/>
            <person name="Chen A."/>
            <person name="Palaniappan K."/>
            <person name="Hauser L."/>
            <person name="Chang Y.J."/>
            <person name="Jeffries C.C."/>
            <person name="Brettin T."/>
            <person name="Detter J.C."/>
            <person name="Han C."/>
            <person name="Chain P."/>
            <person name="Tindall B.J."/>
            <person name="Bristow J."/>
            <person name="Eisen J.A."/>
            <person name="Markowitz V."/>
            <person name="Hugenholtz P."/>
            <person name="Kyrpides N.C."/>
            <person name="Klenk H.P."/>
        </authorList>
    </citation>
    <scope>NUCLEOTIDE SEQUENCE [LARGE SCALE GENOMIC DNA]</scope>
    <source>
        <strain evidence="6">ATCC 29888 / DSM 43827 / JCM 3225 / NBRC 14064 / NCIMB 13271 / NRRL B-12336 / IMRU 3971 / 101</strain>
    </source>
</reference>
<accession>C6WSD5</accession>
<dbReference type="InterPro" id="IPR031107">
    <property type="entry name" value="Small_HSP"/>
</dbReference>
<dbReference type="CDD" id="cd06464">
    <property type="entry name" value="ACD_sHsps-like"/>
    <property type="match status" value="1"/>
</dbReference>
<feature type="domain" description="SHSP" evidence="4">
    <location>
        <begin position="33"/>
        <end position="217"/>
    </location>
</feature>
<feature type="compositionally biased region" description="Gly residues" evidence="3">
    <location>
        <begin position="88"/>
        <end position="104"/>
    </location>
</feature>
<sequence length="253" mass="26089">MLMRTDPFRELDRFAQQVLRGAGGLGSGGQGGTWSRPAMMPMDAYRVGDEFVVEFDLPGVAADAIELDVERNVLTVKAERRPNHLGRGVAGGSRAGAARGGAAGAGASQAGSAEAGTSRADAAWTGAAGPEAGDRGTGQPSAARQSGAAGQPSEVEQSGVAEMVVSERPLGVFSRQLFLGDALDAENIRADYDAGVLTLRIPIAERTKPRKIAIGSAGDRSADHGARHTDRTTVDATHVDHKELSSESAQTSA</sequence>
<dbReference type="Pfam" id="PF00011">
    <property type="entry name" value="HSP20"/>
    <property type="match status" value="2"/>
</dbReference>